<gene>
    <name evidence="1" type="ORF">L6452_18022</name>
</gene>
<organism evidence="1 2">
    <name type="scientific">Arctium lappa</name>
    <name type="common">Greater burdock</name>
    <name type="synonym">Lappa major</name>
    <dbReference type="NCBI Taxonomy" id="4217"/>
    <lineage>
        <taxon>Eukaryota</taxon>
        <taxon>Viridiplantae</taxon>
        <taxon>Streptophyta</taxon>
        <taxon>Embryophyta</taxon>
        <taxon>Tracheophyta</taxon>
        <taxon>Spermatophyta</taxon>
        <taxon>Magnoliopsida</taxon>
        <taxon>eudicotyledons</taxon>
        <taxon>Gunneridae</taxon>
        <taxon>Pentapetalae</taxon>
        <taxon>asterids</taxon>
        <taxon>campanulids</taxon>
        <taxon>Asterales</taxon>
        <taxon>Asteraceae</taxon>
        <taxon>Carduoideae</taxon>
        <taxon>Cardueae</taxon>
        <taxon>Arctiinae</taxon>
        <taxon>Arctium</taxon>
    </lineage>
</organism>
<name>A0ACB9C506_ARCLA</name>
<proteinExistence type="predicted"/>
<comment type="caution">
    <text evidence="1">The sequence shown here is derived from an EMBL/GenBank/DDBJ whole genome shotgun (WGS) entry which is preliminary data.</text>
</comment>
<reference evidence="1 2" key="2">
    <citation type="journal article" date="2022" name="Mol. Ecol. Resour.">
        <title>The genomes of chicory, endive, great burdock and yacon provide insights into Asteraceae paleo-polyploidization history and plant inulin production.</title>
        <authorList>
            <person name="Fan W."/>
            <person name="Wang S."/>
            <person name="Wang H."/>
            <person name="Wang A."/>
            <person name="Jiang F."/>
            <person name="Liu H."/>
            <person name="Zhao H."/>
            <person name="Xu D."/>
            <person name="Zhang Y."/>
        </authorList>
    </citation>
    <scope>NUCLEOTIDE SEQUENCE [LARGE SCALE GENOMIC DNA]</scope>
    <source>
        <strain evidence="2">cv. Niubang</strain>
    </source>
</reference>
<sequence>MASRRLLSSLLRSSLHRSHLDHRLLTPVISMKTLVKGNEIDLEELEGREDKSRILKRKDEETKKKCGEDRPAVGKGDSRRKSGGD</sequence>
<accession>A0ACB9C506</accession>
<protein>
    <submittedName>
        <fullName evidence="1">Uncharacterized protein</fullName>
    </submittedName>
</protein>
<evidence type="ECO:0000313" key="2">
    <source>
        <dbReference type="Proteomes" id="UP001055879"/>
    </source>
</evidence>
<keyword evidence="2" id="KW-1185">Reference proteome</keyword>
<dbReference type="EMBL" id="CM042051">
    <property type="protein sequence ID" value="KAI3729366.1"/>
    <property type="molecule type" value="Genomic_DNA"/>
</dbReference>
<reference evidence="2" key="1">
    <citation type="journal article" date="2022" name="Mol. Ecol. Resour.">
        <title>The genomes of chicory, endive, great burdock and yacon provide insights into Asteraceae palaeo-polyploidization history and plant inulin production.</title>
        <authorList>
            <person name="Fan W."/>
            <person name="Wang S."/>
            <person name="Wang H."/>
            <person name="Wang A."/>
            <person name="Jiang F."/>
            <person name="Liu H."/>
            <person name="Zhao H."/>
            <person name="Xu D."/>
            <person name="Zhang Y."/>
        </authorList>
    </citation>
    <scope>NUCLEOTIDE SEQUENCE [LARGE SCALE GENOMIC DNA]</scope>
    <source>
        <strain evidence="2">cv. Niubang</strain>
    </source>
</reference>
<dbReference type="Proteomes" id="UP001055879">
    <property type="component" value="Linkage Group LG05"/>
</dbReference>
<evidence type="ECO:0000313" key="1">
    <source>
        <dbReference type="EMBL" id="KAI3729366.1"/>
    </source>
</evidence>